<sequence>MNENCSDRRRGRQNCSASTRHCLLMVVHPRLKPGVKHSSAPTAHQSQASFSPFRLKTDQSRKVFPCRKKPNSRRAESPPHGRKTSAPRAPGCSTAQLSMGDRHAPLRRGGRRRAGPMWRPPGANPSCFQTPGCGALRAPHPGLCMVRPFGPNLADQSDGLRLGDQKGRRDNECQMVCGWAIKKAAGTTSVNG</sequence>
<name>A0AAE3VJ04_9BACT</name>
<dbReference type="Proteomes" id="UP001238163">
    <property type="component" value="Unassembled WGS sequence"/>
</dbReference>
<evidence type="ECO:0000256" key="1">
    <source>
        <dbReference type="SAM" id="MobiDB-lite"/>
    </source>
</evidence>
<dbReference type="EMBL" id="JAUSVL010000001">
    <property type="protein sequence ID" value="MDQ0291318.1"/>
    <property type="molecule type" value="Genomic_DNA"/>
</dbReference>
<feature type="compositionally biased region" description="Basic residues" evidence="1">
    <location>
        <begin position="105"/>
        <end position="114"/>
    </location>
</feature>
<gene>
    <name evidence="2" type="ORF">J3R75_003425</name>
</gene>
<accession>A0AAE3VJ04</accession>
<dbReference type="AlphaFoldDB" id="A0AAE3VJ04"/>
<feature type="region of interest" description="Disordered" evidence="1">
    <location>
        <begin position="33"/>
        <end position="119"/>
    </location>
</feature>
<evidence type="ECO:0000313" key="2">
    <source>
        <dbReference type="EMBL" id="MDQ0291318.1"/>
    </source>
</evidence>
<organism evidence="2 3">
    <name type="scientific">Oligosphaera ethanolica</name>
    <dbReference type="NCBI Taxonomy" id="760260"/>
    <lineage>
        <taxon>Bacteria</taxon>
        <taxon>Pseudomonadati</taxon>
        <taxon>Lentisphaerota</taxon>
        <taxon>Oligosphaeria</taxon>
        <taxon>Oligosphaerales</taxon>
        <taxon>Oligosphaeraceae</taxon>
        <taxon>Oligosphaera</taxon>
    </lineage>
</organism>
<evidence type="ECO:0000313" key="3">
    <source>
        <dbReference type="Proteomes" id="UP001238163"/>
    </source>
</evidence>
<comment type="caution">
    <text evidence="2">The sequence shown here is derived from an EMBL/GenBank/DDBJ whole genome shotgun (WGS) entry which is preliminary data.</text>
</comment>
<proteinExistence type="predicted"/>
<keyword evidence="3" id="KW-1185">Reference proteome</keyword>
<feature type="compositionally biased region" description="Polar residues" evidence="1">
    <location>
        <begin position="39"/>
        <end position="50"/>
    </location>
</feature>
<protein>
    <submittedName>
        <fullName evidence="2">Uncharacterized protein</fullName>
    </submittedName>
</protein>
<reference evidence="2" key="1">
    <citation type="submission" date="2023-07" db="EMBL/GenBank/DDBJ databases">
        <title>Genomic Encyclopedia of Type Strains, Phase IV (KMG-IV): sequencing the most valuable type-strain genomes for metagenomic binning, comparative biology and taxonomic classification.</title>
        <authorList>
            <person name="Goeker M."/>
        </authorList>
    </citation>
    <scope>NUCLEOTIDE SEQUENCE</scope>
    <source>
        <strain evidence="2">DSM 24202</strain>
    </source>
</reference>